<dbReference type="STRING" id="526226.Gbro_0200"/>
<dbReference type="eggNOG" id="COG2813">
    <property type="taxonomic scope" value="Bacteria"/>
</dbReference>
<gene>
    <name evidence="2" type="ordered locus">Gbro_0200</name>
</gene>
<reference evidence="2 3" key="2">
    <citation type="journal article" date="2010" name="Stand. Genomic Sci.">
        <title>Complete genome sequence of Gordonia bronchialis type strain (3410).</title>
        <authorList>
            <person name="Ivanova N."/>
            <person name="Sikorski J."/>
            <person name="Jando M."/>
            <person name="Lapidus A."/>
            <person name="Nolan M."/>
            <person name="Lucas S."/>
            <person name="Del Rio T.G."/>
            <person name="Tice H."/>
            <person name="Copeland A."/>
            <person name="Cheng J.F."/>
            <person name="Chen F."/>
            <person name="Bruce D."/>
            <person name="Goodwin L."/>
            <person name="Pitluck S."/>
            <person name="Mavromatis K."/>
            <person name="Ovchinnikova G."/>
            <person name="Pati A."/>
            <person name="Chen A."/>
            <person name="Palaniappan K."/>
            <person name="Land M."/>
            <person name="Hauser L."/>
            <person name="Chang Y.J."/>
            <person name="Jeffries C.D."/>
            <person name="Chain P."/>
            <person name="Saunders E."/>
            <person name="Han C."/>
            <person name="Detter J.C."/>
            <person name="Brettin T."/>
            <person name="Rohde M."/>
            <person name="Goker M."/>
            <person name="Bristow J."/>
            <person name="Eisen J.A."/>
            <person name="Markowitz V."/>
            <person name="Hugenholtz P."/>
            <person name="Klenk H.P."/>
            <person name="Kyrpides N.C."/>
        </authorList>
    </citation>
    <scope>NUCLEOTIDE SEQUENCE [LARGE SCALE GENOMIC DNA]</scope>
    <source>
        <strain evidence="3">ATCC 25592 / DSM 43247 / BCRC 13721 / JCM 3198 / KCTC 3076 / NBRC 16047 / NCTC 10667</strain>
    </source>
</reference>
<feature type="region of interest" description="Disordered" evidence="1">
    <location>
        <begin position="203"/>
        <end position="240"/>
    </location>
</feature>
<reference evidence="3" key="1">
    <citation type="submission" date="2009-10" db="EMBL/GenBank/DDBJ databases">
        <title>The complete chromosome of Gordonia bronchialis DSM 43247.</title>
        <authorList>
            <consortium name="US DOE Joint Genome Institute (JGI-PGF)"/>
            <person name="Lucas S."/>
            <person name="Copeland A."/>
            <person name="Lapidus A."/>
            <person name="Glavina del Rio T."/>
            <person name="Dalin E."/>
            <person name="Tice H."/>
            <person name="Bruce D."/>
            <person name="Goodwin L."/>
            <person name="Pitluck S."/>
            <person name="Kyrpides N."/>
            <person name="Mavromatis K."/>
            <person name="Ivanova N."/>
            <person name="Ovchinnikova G."/>
            <person name="Saunders E."/>
            <person name="Brettin T."/>
            <person name="Detter J.C."/>
            <person name="Han C."/>
            <person name="Larimer F."/>
            <person name="Land M."/>
            <person name="Hauser L."/>
            <person name="Markowitz V."/>
            <person name="Cheng J.-F."/>
            <person name="Hugenholtz P."/>
            <person name="Woyke T."/>
            <person name="Wu D."/>
            <person name="Jando M."/>
            <person name="Schneider S."/>
            <person name="Goeker M."/>
            <person name="Klenk H.-P."/>
            <person name="Eisen J.A."/>
        </authorList>
    </citation>
    <scope>NUCLEOTIDE SEQUENCE [LARGE SCALE GENOMIC DNA]</scope>
    <source>
        <strain evidence="3">ATCC 25592 / DSM 43247 / BCRC 13721 / JCM 3198 / KCTC 3076 / NBRC 16047 / NCTC 10667</strain>
    </source>
</reference>
<dbReference type="AlphaFoldDB" id="D0LBB6"/>
<proteinExistence type="predicted"/>
<dbReference type="GO" id="GO:0008757">
    <property type="term" value="F:S-adenosylmethionine-dependent methyltransferase activity"/>
    <property type="evidence" value="ECO:0007669"/>
    <property type="project" value="InterPro"/>
</dbReference>
<dbReference type="CDD" id="cd02440">
    <property type="entry name" value="AdoMet_MTases"/>
    <property type="match status" value="1"/>
</dbReference>
<dbReference type="RefSeq" id="WP_012832139.1">
    <property type="nucleotide sequence ID" value="NC_013441.1"/>
</dbReference>
<dbReference type="KEGG" id="gbr:Gbro_0200"/>
<keyword evidence="2" id="KW-0489">Methyltransferase</keyword>
<keyword evidence="3" id="KW-1185">Reference proteome</keyword>
<dbReference type="SUPFAM" id="SSF53335">
    <property type="entry name" value="S-adenosyl-L-methionine-dependent methyltransferases"/>
    <property type="match status" value="1"/>
</dbReference>
<dbReference type="Pfam" id="PF05401">
    <property type="entry name" value="NodS"/>
    <property type="match status" value="1"/>
</dbReference>
<dbReference type="InterPro" id="IPR008715">
    <property type="entry name" value="SAM-MeTfrase_NodS-like"/>
</dbReference>
<protein>
    <submittedName>
        <fullName evidence="2">Methyltransferase type 12</fullName>
    </submittedName>
</protein>
<sequence>MSARATSNTGMPTGYFGAMYAKDDDPWGFSSRWYEYRKYALTMALLSSPRYESAFEPGCSIGILSAALAERCDELICTDLSSRAIELASENLAPYGERVRAYVADVVDDWPAGRFDLIVLSELLYYLDDASLTTVVDRLPDSLTADGELVAVHWRWPVGEYPRTGDDVHEVLMASDLVHRGGYADRDFRADVFTARPLPSVAESGGLVGPPEDGMSNNRGATINGHTGQGRPWSDRRRLC</sequence>
<dbReference type="InterPro" id="IPR029063">
    <property type="entry name" value="SAM-dependent_MTases_sf"/>
</dbReference>
<evidence type="ECO:0000313" key="2">
    <source>
        <dbReference type="EMBL" id="ACY19547.1"/>
    </source>
</evidence>
<dbReference type="OrthoDB" id="116799at2"/>
<feature type="compositionally biased region" description="Polar residues" evidence="1">
    <location>
        <begin position="215"/>
        <end position="226"/>
    </location>
</feature>
<organism evidence="2 3">
    <name type="scientific">Gordonia bronchialis (strain ATCC 25592 / DSM 43247 / BCRC 13721 / JCM 3198 / KCTC 3076 / NBRC 16047 / NCTC 10667)</name>
    <name type="common">Rhodococcus bronchialis</name>
    <dbReference type="NCBI Taxonomy" id="526226"/>
    <lineage>
        <taxon>Bacteria</taxon>
        <taxon>Bacillati</taxon>
        <taxon>Actinomycetota</taxon>
        <taxon>Actinomycetes</taxon>
        <taxon>Mycobacteriales</taxon>
        <taxon>Gordoniaceae</taxon>
        <taxon>Gordonia</taxon>
    </lineage>
</organism>
<dbReference type="Proteomes" id="UP000001219">
    <property type="component" value="Chromosome"/>
</dbReference>
<keyword evidence="2" id="KW-0808">Transferase</keyword>
<dbReference type="EMBL" id="CP001802">
    <property type="protein sequence ID" value="ACY19547.1"/>
    <property type="molecule type" value="Genomic_DNA"/>
</dbReference>
<dbReference type="Gene3D" id="3.40.50.150">
    <property type="entry name" value="Vaccinia Virus protein VP39"/>
    <property type="match status" value="1"/>
</dbReference>
<accession>D0LBB6</accession>
<evidence type="ECO:0000313" key="3">
    <source>
        <dbReference type="Proteomes" id="UP000001219"/>
    </source>
</evidence>
<name>D0LBB6_GORB4</name>
<evidence type="ECO:0000256" key="1">
    <source>
        <dbReference type="SAM" id="MobiDB-lite"/>
    </source>
</evidence>
<dbReference type="GO" id="GO:0009312">
    <property type="term" value="P:oligosaccharide biosynthetic process"/>
    <property type="evidence" value="ECO:0007669"/>
    <property type="project" value="InterPro"/>
</dbReference>
<dbReference type="HOGENOM" id="CLU_091685_0_0_11"/>
<dbReference type="GO" id="GO:0032259">
    <property type="term" value="P:methylation"/>
    <property type="evidence" value="ECO:0007669"/>
    <property type="project" value="UniProtKB-KW"/>
</dbReference>